<name>A0ACC2LSD0_PERAE</name>
<dbReference type="Proteomes" id="UP001234297">
    <property type="component" value="Chromosome 3"/>
</dbReference>
<accession>A0ACC2LSD0</accession>
<proteinExistence type="predicted"/>
<sequence>MASAPSSTSFQSVAPGDVDSSADFHQLVQAHQVHVPFLPAVAFRVICTCKADHVGASIEIVQRVQDLVPQDRLLVRGITSIRLFAYSYSSGILVLDVSTMLHLELPHINVLSKIDLIKSYGKLAFNLDFYTDVQDLSYLQFHLDQDPRSAKYRYDRIF</sequence>
<protein>
    <submittedName>
        <fullName evidence="1">Uncharacterized protein</fullName>
    </submittedName>
</protein>
<evidence type="ECO:0000313" key="2">
    <source>
        <dbReference type="Proteomes" id="UP001234297"/>
    </source>
</evidence>
<comment type="caution">
    <text evidence="1">The sequence shown here is derived from an EMBL/GenBank/DDBJ whole genome shotgun (WGS) entry which is preliminary data.</text>
</comment>
<dbReference type="EMBL" id="CM056811">
    <property type="protein sequence ID" value="KAJ8636245.1"/>
    <property type="molecule type" value="Genomic_DNA"/>
</dbReference>
<organism evidence="1 2">
    <name type="scientific">Persea americana</name>
    <name type="common">Avocado</name>
    <dbReference type="NCBI Taxonomy" id="3435"/>
    <lineage>
        <taxon>Eukaryota</taxon>
        <taxon>Viridiplantae</taxon>
        <taxon>Streptophyta</taxon>
        <taxon>Embryophyta</taxon>
        <taxon>Tracheophyta</taxon>
        <taxon>Spermatophyta</taxon>
        <taxon>Magnoliopsida</taxon>
        <taxon>Magnoliidae</taxon>
        <taxon>Laurales</taxon>
        <taxon>Lauraceae</taxon>
        <taxon>Persea</taxon>
    </lineage>
</organism>
<evidence type="ECO:0000313" key="1">
    <source>
        <dbReference type="EMBL" id="KAJ8636245.1"/>
    </source>
</evidence>
<reference evidence="1 2" key="1">
    <citation type="journal article" date="2022" name="Hortic Res">
        <title>A haplotype resolved chromosomal level avocado genome allows analysis of novel avocado genes.</title>
        <authorList>
            <person name="Nath O."/>
            <person name="Fletcher S.J."/>
            <person name="Hayward A."/>
            <person name="Shaw L.M."/>
            <person name="Masouleh A.K."/>
            <person name="Furtado A."/>
            <person name="Henry R.J."/>
            <person name="Mitter N."/>
        </authorList>
    </citation>
    <scope>NUCLEOTIDE SEQUENCE [LARGE SCALE GENOMIC DNA]</scope>
    <source>
        <strain evidence="2">cv. Hass</strain>
    </source>
</reference>
<keyword evidence="2" id="KW-1185">Reference proteome</keyword>
<gene>
    <name evidence="1" type="ORF">MRB53_010512</name>
</gene>